<evidence type="ECO:0000313" key="2">
    <source>
        <dbReference type="Proteomes" id="UP001172738"/>
    </source>
</evidence>
<protein>
    <submittedName>
        <fullName evidence="1">Uncharacterized protein</fullName>
    </submittedName>
</protein>
<dbReference type="RefSeq" id="WP_301127870.1">
    <property type="nucleotide sequence ID" value="NZ_JAUHPV010000004.1"/>
</dbReference>
<organism evidence="1 2">
    <name type="scientific">Demequina zhanjiangensis</name>
    <dbReference type="NCBI Taxonomy" id="3051659"/>
    <lineage>
        <taxon>Bacteria</taxon>
        <taxon>Bacillati</taxon>
        <taxon>Actinomycetota</taxon>
        <taxon>Actinomycetes</taxon>
        <taxon>Micrococcales</taxon>
        <taxon>Demequinaceae</taxon>
        <taxon>Demequina</taxon>
    </lineage>
</organism>
<comment type="caution">
    <text evidence="1">The sequence shown here is derived from an EMBL/GenBank/DDBJ whole genome shotgun (WGS) entry which is preliminary data.</text>
</comment>
<sequence length="92" mass="10208">MAQLSGMQSLCNPAFMIVVPELQFRTRCVEGDPVFLGGVDVWTMEWQRTATAVLMQNSIGPNPQRVPTYRIPGPHRAVYFAATETSNCVCAF</sequence>
<dbReference type="EMBL" id="JAUHPV010000004">
    <property type="protein sequence ID" value="MDN4472880.1"/>
    <property type="molecule type" value="Genomic_DNA"/>
</dbReference>
<proteinExistence type="predicted"/>
<reference evidence="1" key="1">
    <citation type="submission" date="2023-06" db="EMBL/GenBank/DDBJ databases">
        <title>SYSU T00b26.</title>
        <authorList>
            <person name="Gao L."/>
            <person name="Fang B.-Z."/>
            <person name="Li W.-J."/>
        </authorList>
    </citation>
    <scope>NUCLEOTIDE SEQUENCE</scope>
    <source>
        <strain evidence="1">SYSU T00b26</strain>
    </source>
</reference>
<accession>A0ABT8G181</accession>
<dbReference type="Proteomes" id="UP001172738">
    <property type="component" value="Unassembled WGS sequence"/>
</dbReference>
<evidence type="ECO:0000313" key="1">
    <source>
        <dbReference type="EMBL" id="MDN4472880.1"/>
    </source>
</evidence>
<keyword evidence="2" id="KW-1185">Reference proteome</keyword>
<gene>
    <name evidence="1" type="ORF">QQX04_07725</name>
</gene>
<name>A0ABT8G181_9MICO</name>